<comment type="pathway">
    <text evidence="3">Protein modification; protein ubiquitination.</text>
</comment>
<dbReference type="InterPro" id="IPR013083">
    <property type="entry name" value="Znf_RING/FYVE/PHD"/>
</dbReference>
<accession>A0A1X2G2W7</accession>
<keyword evidence="8" id="KW-0479">Metal-binding</keyword>
<comment type="catalytic activity">
    <reaction evidence="1">
        <text>S-ubiquitinyl-[E2 ubiquitin-conjugating enzyme]-L-cysteine + [acceptor protein]-L-lysine = [E2 ubiquitin-conjugating enzyme]-L-cysteine + N(6)-ubiquitinyl-[acceptor protein]-L-lysine.</text>
        <dbReference type="EC" id="2.3.2.27"/>
    </reaction>
</comment>
<evidence type="ECO:0000256" key="21">
    <source>
        <dbReference type="SAM" id="MobiDB-lite"/>
    </source>
</evidence>
<dbReference type="Proteomes" id="UP000242146">
    <property type="component" value="Unassembled WGS sequence"/>
</dbReference>
<feature type="domain" description="RING-type" evidence="22">
    <location>
        <begin position="25"/>
        <end position="64"/>
    </location>
</feature>
<dbReference type="PROSITE" id="PS51908">
    <property type="entry name" value="ZF_UBZ4"/>
    <property type="match status" value="1"/>
</dbReference>
<comment type="similarity">
    <text evidence="4">Belongs to the RAD18 family.</text>
</comment>
<keyword evidence="15" id="KW-0539">Nucleus</keyword>
<keyword evidence="7" id="KW-0808">Transferase</keyword>
<evidence type="ECO:0000256" key="10">
    <source>
        <dbReference type="ARBA" id="ARBA00022771"/>
    </source>
</evidence>
<dbReference type="GO" id="GO:0003697">
    <property type="term" value="F:single-stranded DNA binding"/>
    <property type="evidence" value="ECO:0007669"/>
    <property type="project" value="InterPro"/>
</dbReference>
<dbReference type="GO" id="GO:0006281">
    <property type="term" value="P:DNA repair"/>
    <property type="evidence" value="ECO:0007669"/>
    <property type="project" value="UniProtKB-KW"/>
</dbReference>
<dbReference type="STRING" id="101127.A0A1X2G2W7"/>
<evidence type="ECO:0000256" key="17">
    <source>
        <dbReference type="ARBA" id="ARBA00074353"/>
    </source>
</evidence>
<dbReference type="GO" id="GO:0008270">
    <property type="term" value="F:zinc ion binding"/>
    <property type="evidence" value="ECO:0007669"/>
    <property type="project" value="UniProtKB-KW"/>
</dbReference>
<dbReference type="PANTHER" id="PTHR14134">
    <property type="entry name" value="E3 UBIQUITIN-PROTEIN LIGASE RAD18"/>
    <property type="match status" value="1"/>
</dbReference>
<dbReference type="SUPFAM" id="SSF57850">
    <property type="entry name" value="RING/U-box"/>
    <property type="match status" value="1"/>
</dbReference>
<dbReference type="GO" id="GO:0097505">
    <property type="term" value="C:Rad6-Rad18 complex"/>
    <property type="evidence" value="ECO:0007669"/>
    <property type="project" value="TreeGrafter"/>
</dbReference>
<feature type="compositionally biased region" description="Polar residues" evidence="21">
    <location>
        <begin position="112"/>
        <end position="129"/>
    </location>
</feature>
<evidence type="ECO:0000256" key="20">
    <source>
        <dbReference type="PROSITE-ProRule" id="PRU01256"/>
    </source>
</evidence>
<keyword evidence="14 20" id="KW-0234">DNA repair</keyword>
<protein>
    <recommendedName>
        <fullName evidence="6">Postreplication repair E3 ubiquitin-protein ligase RAD18</fullName>
        <ecNumber evidence="5">2.3.2.27</ecNumber>
    </recommendedName>
    <alternativeName>
        <fullName evidence="17">Postreplication repair E3 ubiquitin-protein ligase rad18</fullName>
    </alternativeName>
    <alternativeName>
        <fullName evidence="16 18">RING-type E3 ubiquitin transferase RAD18</fullName>
    </alternativeName>
</protein>
<dbReference type="PROSITE" id="PS00518">
    <property type="entry name" value="ZF_RING_1"/>
    <property type="match status" value="1"/>
</dbReference>
<dbReference type="GO" id="GO:0061630">
    <property type="term" value="F:ubiquitin protein ligase activity"/>
    <property type="evidence" value="ECO:0007669"/>
    <property type="project" value="UniProtKB-EC"/>
</dbReference>
<dbReference type="InterPro" id="IPR039577">
    <property type="entry name" value="Rad18"/>
</dbReference>
<evidence type="ECO:0000256" key="19">
    <source>
        <dbReference type="PROSITE-ProRule" id="PRU00175"/>
    </source>
</evidence>
<evidence type="ECO:0000256" key="18">
    <source>
        <dbReference type="ARBA" id="ARBA00082369"/>
    </source>
</evidence>
<name>A0A1X2G2W7_9FUNG</name>
<dbReference type="EC" id="2.3.2.27" evidence="5"/>
<feature type="region of interest" description="Disordered" evidence="21">
    <location>
        <begin position="97"/>
        <end position="139"/>
    </location>
</feature>
<evidence type="ECO:0000256" key="3">
    <source>
        <dbReference type="ARBA" id="ARBA00004906"/>
    </source>
</evidence>
<dbReference type="InterPro" id="IPR001841">
    <property type="entry name" value="Znf_RING"/>
</dbReference>
<evidence type="ECO:0000256" key="13">
    <source>
        <dbReference type="ARBA" id="ARBA00023125"/>
    </source>
</evidence>
<dbReference type="GO" id="GO:0006513">
    <property type="term" value="P:protein monoubiquitination"/>
    <property type="evidence" value="ECO:0007669"/>
    <property type="project" value="InterPro"/>
</dbReference>
<dbReference type="FunFam" id="3.30.40.10:FF:000172">
    <property type="entry name" value="E3 ubiquitin-protein ligase RAD18"/>
    <property type="match status" value="1"/>
</dbReference>
<evidence type="ECO:0000256" key="6">
    <source>
        <dbReference type="ARBA" id="ARBA00015551"/>
    </source>
</evidence>
<dbReference type="OrthoDB" id="9049620at2759"/>
<dbReference type="EMBL" id="MCGT01000057">
    <property type="protein sequence ID" value="ORX43188.1"/>
    <property type="molecule type" value="Genomic_DNA"/>
</dbReference>
<keyword evidence="25" id="KW-1185">Reference proteome</keyword>
<keyword evidence="9 20" id="KW-0227">DNA damage</keyword>
<evidence type="ECO:0000256" key="2">
    <source>
        <dbReference type="ARBA" id="ARBA00004123"/>
    </source>
</evidence>
<evidence type="ECO:0000256" key="7">
    <source>
        <dbReference type="ARBA" id="ARBA00022679"/>
    </source>
</evidence>
<evidence type="ECO:0000256" key="14">
    <source>
        <dbReference type="ARBA" id="ARBA00023204"/>
    </source>
</evidence>
<dbReference type="PROSITE" id="PS50089">
    <property type="entry name" value="ZF_RING_2"/>
    <property type="match status" value="1"/>
</dbReference>
<keyword evidence="11" id="KW-0833">Ubl conjugation pathway</keyword>
<organism evidence="24 25">
    <name type="scientific">Hesseltinella vesiculosa</name>
    <dbReference type="NCBI Taxonomy" id="101127"/>
    <lineage>
        <taxon>Eukaryota</taxon>
        <taxon>Fungi</taxon>
        <taxon>Fungi incertae sedis</taxon>
        <taxon>Mucoromycota</taxon>
        <taxon>Mucoromycotina</taxon>
        <taxon>Mucoromycetes</taxon>
        <taxon>Mucorales</taxon>
        <taxon>Cunninghamellaceae</taxon>
        <taxon>Hesseltinella</taxon>
    </lineage>
</organism>
<dbReference type="Pfam" id="PF13923">
    <property type="entry name" value="zf-C3HC4_2"/>
    <property type="match status" value="1"/>
</dbReference>
<dbReference type="InterPro" id="IPR006642">
    <property type="entry name" value="Rad18_UBZ4"/>
</dbReference>
<dbReference type="GO" id="GO:0005634">
    <property type="term" value="C:nucleus"/>
    <property type="evidence" value="ECO:0007669"/>
    <property type="project" value="UniProtKB-SubCell"/>
</dbReference>
<evidence type="ECO:0000256" key="11">
    <source>
        <dbReference type="ARBA" id="ARBA00022786"/>
    </source>
</evidence>
<evidence type="ECO:0000259" key="22">
    <source>
        <dbReference type="PROSITE" id="PS50089"/>
    </source>
</evidence>
<gene>
    <name evidence="24" type="ORF">DM01DRAFT_1313127</name>
</gene>
<evidence type="ECO:0000256" key="9">
    <source>
        <dbReference type="ARBA" id="ARBA00022763"/>
    </source>
</evidence>
<dbReference type="InterPro" id="IPR017907">
    <property type="entry name" value="Znf_RING_CS"/>
</dbReference>
<evidence type="ECO:0000313" key="24">
    <source>
        <dbReference type="EMBL" id="ORX43188.1"/>
    </source>
</evidence>
<feature type="domain" description="UBZ4-type" evidence="23">
    <location>
        <begin position="168"/>
        <end position="195"/>
    </location>
</feature>
<evidence type="ECO:0000256" key="16">
    <source>
        <dbReference type="ARBA" id="ARBA00031783"/>
    </source>
</evidence>
<keyword evidence="13" id="KW-0238">DNA-binding</keyword>
<sequence>MDDTIDDPLDFNNEHLQSFDEHMRCPICKEFYNTAMILSTCSHSFCAMCIRKSLSQEQCCPKCRKTCHDSQLHNNFDLDNLVQTWKNNARKLVLDMQETEPESSAPLLPEQPASSTQRNSHYRPTSQKQPAAALLDDEDFMPMNEISTANRRSRRLVDTTAASENPELGTCPFCLQKMPLAVLNSHANRCVDGDSRIPETPPVHKTNSSLGLGKKKYLGKKPQKIAYDMYKEKDMKRLLKDLGLPDNGDRSLCVWRYREYMILYNANMDAKDPVDFTVLLKQLKQAEHFYVTSRSSSKRAMPDVSEHKEKYGDEFQMLIEKAKKRQKAKASSSAAAGGGGSDMPRSDAAAP</sequence>
<evidence type="ECO:0000256" key="5">
    <source>
        <dbReference type="ARBA" id="ARBA00012483"/>
    </source>
</evidence>
<dbReference type="PANTHER" id="PTHR14134:SF2">
    <property type="entry name" value="E3 UBIQUITIN-PROTEIN LIGASE RAD18"/>
    <property type="match status" value="1"/>
</dbReference>
<dbReference type="SMART" id="SM00184">
    <property type="entry name" value="RING"/>
    <property type="match status" value="1"/>
</dbReference>
<dbReference type="Gene3D" id="3.30.40.10">
    <property type="entry name" value="Zinc/RING finger domain, C3HC4 (zinc finger)"/>
    <property type="match status" value="1"/>
</dbReference>
<evidence type="ECO:0000256" key="8">
    <source>
        <dbReference type="ARBA" id="ARBA00022723"/>
    </source>
</evidence>
<evidence type="ECO:0000259" key="23">
    <source>
        <dbReference type="PROSITE" id="PS51908"/>
    </source>
</evidence>
<feature type="region of interest" description="Disordered" evidence="21">
    <location>
        <begin position="322"/>
        <end position="351"/>
    </location>
</feature>
<evidence type="ECO:0000256" key="4">
    <source>
        <dbReference type="ARBA" id="ARBA00009506"/>
    </source>
</evidence>
<proteinExistence type="inferred from homology"/>
<evidence type="ECO:0000256" key="12">
    <source>
        <dbReference type="ARBA" id="ARBA00022833"/>
    </source>
</evidence>
<evidence type="ECO:0000256" key="15">
    <source>
        <dbReference type="ARBA" id="ARBA00023242"/>
    </source>
</evidence>
<comment type="subcellular location">
    <subcellularLocation>
        <location evidence="2">Nucleus</location>
    </subcellularLocation>
</comment>
<reference evidence="24 25" key="1">
    <citation type="submission" date="2016-07" db="EMBL/GenBank/DDBJ databases">
        <title>Pervasive Adenine N6-methylation of Active Genes in Fungi.</title>
        <authorList>
            <consortium name="DOE Joint Genome Institute"/>
            <person name="Mondo S.J."/>
            <person name="Dannebaum R.O."/>
            <person name="Kuo R.C."/>
            <person name="Labutti K."/>
            <person name="Haridas S."/>
            <person name="Kuo A."/>
            <person name="Salamov A."/>
            <person name="Ahrendt S.R."/>
            <person name="Lipzen A."/>
            <person name="Sullivan W."/>
            <person name="Andreopoulos W.B."/>
            <person name="Clum A."/>
            <person name="Lindquist E."/>
            <person name="Daum C."/>
            <person name="Ramamoorthy G.K."/>
            <person name="Gryganskyi A."/>
            <person name="Culley D."/>
            <person name="Magnuson J.K."/>
            <person name="James T.Y."/>
            <person name="O'Malley M.A."/>
            <person name="Stajich J.E."/>
            <person name="Spatafora J.W."/>
            <person name="Visel A."/>
            <person name="Grigoriev I.V."/>
        </authorList>
    </citation>
    <scope>NUCLEOTIDE SEQUENCE [LARGE SCALE GENOMIC DNA]</scope>
    <source>
        <strain evidence="24 25">NRRL 3301</strain>
    </source>
</reference>
<keyword evidence="10 19" id="KW-0863">Zinc-finger</keyword>
<dbReference type="AlphaFoldDB" id="A0A1X2G2W7"/>
<evidence type="ECO:0000256" key="1">
    <source>
        <dbReference type="ARBA" id="ARBA00000900"/>
    </source>
</evidence>
<evidence type="ECO:0000313" key="25">
    <source>
        <dbReference type="Proteomes" id="UP000242146"/>
    </source>
</evidence>
<keyword evidence="12" id="KW-0862">Zinc</keyword>
<comment type="caution">
    <text evidence="24">The sequence shown here is derived from an EMBL/GenBank/DDBJ whole genome shotgun (WGS) entry which is preliminary data.</text>
</comment>
<dbReference type="GO" id="GO:0006301">
    <property type="term" value="P:DNA damage tolerance"/>
    <property type="evidence" value="ECO:0007669"/>
    <property type="project" value="InterPro"/>
</dbReference>